<dbReference type="Proteomes" id="UP000694547">
    <property type="component" value="Chromosome 7"/>
</dbReference>
<reference evidence="1" key="2">
    <citation type="submission" date="2025-08" db="UniProtKB">
        <authorList>
            <consortium name="Ensembl"/>
        </authorList>
    </citation>
    <scope>IDENTIFICATION</scope>
</reference>
<sequence length="63" mass="7131">MCISLSVIVKYKKETAICKLERMLLPSAGSAGTFILNFLAFRIMRNINIPDYNFLHGLKPLSQ</sequence>
<keyword evidence="2" id="KW-1185">Reference proteome</keyword>
<reference evidence="1" key="3">
    <citation type="submission" date="2025-09" db="UniProtKB">
        <authorList>
            <consortium name="Ensembl"/>
        </authorList>
    </citation>
    <scope>IDENTIFICATION</scope>
</reference>
<evidence type="ECO:0000313" key="2">
    <source>
        <dbReference type="Proteomes" id="UP000694547"/>
    </source>
</evidence>
<proteinExistence type="predicted"/>
<dbReference type="AlphaFoldDB" id="A0A8C8UI15"/>
<accession>A0A8C8UI15</accession>
<reference evidence="1 2" key="1">
    <citation type="submission" date="2018-10" db="EMBL/GenBank/DDBJ databases">
        <title>Improved assembly of the deer mouse Peromyscus maniculatus genome.</title>
        <authorList>
            <person name="Lassance J.-M."/>
            <person name="Hoekstra H.E."/>
        </authorList>
    </citation>
    <scope>NUCLEOTIDE SEQUENCE [LARGE SCALE GENOMIC DNA]</scope>
</reference>
<organism evidence="1 2">
    <name type="scientific">Peromyscus maniculatus bairdii</name>
    <name type="common">Prairie deer mouse</name>
    <dbReference type="NCBI Taxonomy" id="230844"/>
    <lineage>
        <taxon>Eukaryota</taxon>
        <taxon>Metazoa</taxon>
        <taxon>Chordata</taxon>
        <taxon>Craniata</taxon>
        <taxon>Vertebrata</taxon>
        <taxon>Euteleostomi</taxon>
        <taxon>Mammalia</taxon>
        <taxon>Eutheria</taxon>
        <taxon>Euarchontoglires</taxon>
        <taxon>Glires</taxon>
        <taxon>Rodentia</taxon>
        <taxon>Myomorpha</taxon>
        <taxon>Muroidea</taxon>
        <taxon>Cricetidae</taxon>
        <taxon>Neotominae</taxon>
        <taxon>Peromyscus</taxon>
    </lineage>
</organism>
<dbReference type="Ensembl" id="ENSPEMT00000041874.1">
    <property type="protein sequence ID" value="ENSPEMP00000032827.1"/>
    <property type="gene ID" value="ENSPEMG00000026576.1"/>
</dbReference>
<evidence type="ECO:0000313" key="1">
    <source>
        <dbReference type="Ensembl" id="ENSPEMP00000032827.1"/>
    </source>
</evidence>
<name>A0A8C8UI15_PERMB</name>
<protein>
    <submittedName>
        <fullName evidence="1">Uncharacterized protein</fullName>
    </submittedName>
</protein>